<dbReference type="RefSeq" id="WP_085291760.1">
    <property type="nucleotide sequence ID" value="NZ_NCXM01000024.1"/>
</dbReference>
<dbReference type="Proteomes" id="UP000242320">
    <property type="component" value="Unassembled WGS sequence"/>
</dbReference>
<organism evidence="3 4">
    <name type="scientific">Mycolicibacterium vulneris</name>
    <dbReference type="NCBI Taxonomy" id="547163"/>
    <lineage>
        <taxon>Bacteria</taxon>
        <taxon>Bacillati</taxon>
        <taxon>Actinomycetota</taxon>
        <taxon>Actinomycetes</taxon>
        <taxon>Mycobacteriales</taxon>
        <taxon>Mycobacteriaceae</taxon>
        <taxon>Mycolicibacterium</taxon>
    </lineage>
</organism>
<feature type="domain" description="DUF732" evidence="2">
    <location>
        <begin position="43"/>
        <end position="124"/>
    </location>
</feature>
<accession>A0A1X2KTP3</accession>
<evidence type="ECO:0000259" key="2">
    <source>
        <dbReference type="Pfam" id="PF05305"/>
    </source>
</evidence>
<protein>
    <recommendedName>
        <fullName evidence="2">DUF732 domain-containing protein</fullName>
    </recommendedName>
</protein>
<feature type="region of interest" description="Disordered" evidence="1">
    <location>
        <begin position="199"/>
        <end position="309"/>
    </location>
</feature>
<dbReference type="InterPro" id="IPR007969">
    <property type="entry name" value="DUF732"/>
</dbReference>
<dbReference type="PRINTS" id="PR01217">
    <property type="entry name" value="PRICHEXTENSN"/>
</dbReference>
<name>A0A1X2KTP3_9MYCO</name>
<evidence type="ECO:0000313" key="4">
    <source>
        <dbReference type="Proteomes" id="UP000242320"/>
    </source>
</evidence>
<feature type="compositionally biased region" description="Pro residues" evidence="1">
    <location>
        <begin position="271"/>
        <end position="301"/>
    </location>
</feature>
<gene>
    <name evidence="3" type="ORF">B8W69_21070</name>
</gene>
<evidence type="ECO:0000313" key="3">
    <source>
        <dbReference type="EMBL" id="OSC24683.1"/>
    </source>
</evidence>
<feature type="region of interest" description="Disordered" evidence="1">
    <location>
        <begin position="140"/>
        <end position="180"/>
    </location>
</feature>
<evidence type="ECO:0000256" key="1">
    <source>
        <dbReference type="SAM" id="MobiDB-lite"/>
    </source>
</evidence>
<sequence>MFTATTRCAGVTSHAGVLVTTLVLLSGAAILRGGAATADSNEDDQFLALLAQEGIPALEGVPSLVDVAHKVCRALDAGIPADRVLDAMVEYAGSNDPPERFYAPGRLARTEARFITASVGAYCPYDRSKITFLVTDPTSRWNDPAHRMSDNIRNAVNSRDDRREPHVSPSGALATGPSAGEPLDFNVNAAALVSSTGAVPAGEVTQPNPPQLPAPPPPLAHLAPPQPIAAPPRPQRVPPPPQSPPVPRVAPQPGAAPGNGGGGSTGGDLPAAPPPAPPEAPPPPAPPVPPVPPAPPPPPMAPGFVRLAP</sequence>
<proteinExistence type="predicted"/>
<keyword evidence="4" id="KW-1185">Reference proteome</keyword>
<dbReference type="Pfam" id="PF05305">
    <property type="entry name" value="DUF732"/>
    <property type="match status" value="1"/>
</dbReference>
<comment type="caution">
    <text evidence="3">The sequence shown here is derived from an EMBL/GenBank/DDBJ whole genome shotgun (WGS) entry which is preliminary data.</text>
</comment>
<dbReference type="EMBL" id="NCXM01000024">
    <property type="protein sequence ID" value="OSC24683.1"/>
    <property type="molecule type" value="Genomic_DNA"/>
</dbReference>
<feature type="compositionally biased region" description="Pro residues" evidence="1">
    <location>
        <begin position="207"/>
        <end position="250"/>
    </location>
</feature>
<dbReference type="AlphaFoldDB" id="A0A1X2KTP3"/>
<reference evidence="3 4" key="1">
    <citation type="submission" date="2017-04" db="EMBL/GenBank/DDBJ databases">
        <title>The new phylogeny of genus Mycobacterium.</title>
        <authorList>
            <person name="Tortoli E."/>
            <person name="Trovato A."/>
            <person name="Cirillo D.M."/>
        </authorList>
    </citation>
    <scope>NUCLEOTIDE SEQUENCE [LARGE SCALE GENOMIC DNA]</scope>
    <source>
        <strain evidence="3 4">DSM 45247</strain>
    </source>
</reference>
<feature type="compositionally biased region" description="Gly residues" evidence="1">
    <location>
        <begin position="257"/>
        <end position="266"/>
    </location>
</feature>